<name>A0ABU7LMQ1_9PROT</name>
<protein>
    <submittedName>
        <fullName evidence="4">ATP12 family protein</fullName>
    </submittedName>
</protein>
<evidence type="ECO:0000313" key="4">
    <source>
        <dbReference type="EMBL" id="MEE2525182.1"/>
    </source>
</evidence>
<dbReference type="EMBL" id="JAZDRP010000001">
    <property type="protein sequence ID" value="MEE2525182.1"/>
    <property type="molecule type" value="Genomic_DNA"/>
</dbReference>
<evidence type="ECO:0000313" key="5">
    <source>
        <dbReference type="Proteomes" id="UP001354971"/>
    </source>
</evidence>
<dbReference type="PANTHER" id="PTHR21013">
    <property type="entry name" value="ATP SYNTHASE MITOCHONDRIAL F1 COMPLEX ASSEMBLY FACTOR 2/ATP12 PROTEIN, MITOCHONDRIAL PRECURSOR"/>
    <property type="match status" value="1"/>
</dbReference>
<organism evidence="4 5">
    <name type="scientific">Hyphobacterium lacteum</name>
    <dbReference type="NCBI Taxonomy" id="3116575"/>
    <lineage>
        <taxon>Bacteria</taxon>
        <taxon>Pseudomonadati</taxon>
        <taxon>Pseudomonadota</taxon>
        <taxon>Alphaproteobacteria</taxon>
        <taxon>Maricaulales</taxon>
        <taxon>Maricaulaceae</taxon>
        <taxon>Hyphobacterium</taxon>
    </lineage>
</organism>
<dbReference type="InterPro" id="IPR042272">
    <property type="entry name" value="ATP12_ATP_synth-F1-assembly_N"/>
</dbReference>
<proteinExistence type="inferred from homology"/>
<gene>
    <name evidence="4" type="ORF">V0U79_02310</name>
</gene>
<dbReference type="SUPFAM" id="SSF160909">
    <property type="entry name" value="ATP12-like"/>
    <property type="match status" value="1"/>
</dbReference>
<dbReference type="Proteomes" id="UP001354971">
    <property type="component" value="Unassembled WGS sequence"/>
</dbReference>
<sequence>MSDKMKEGVKLPSREDSLPKRFYKAVSIGEAEGGWTVLLDGRGIKTPMKNGLIAPTRALAEIMAAEWEAQGERIDPFTMPVTRLAHGAIDSAAANRDAVIAEVLKYAGTDLLRHRAEEAELAARQRECWDPYLDWAEAELGARLPAVSGIMPAETMPEALAALETRAGAYDSWRLTALGQATALTTSAVLGLALVEGRATSADIFKASRVDEDYQIERWGEDAEASKRAERLEGECLAIGQLLAAL</sequence>
<comment type="caution">
    <text evidence="4">The sequence shown here is derived from an EMBL/GenBank/DDBJ whole genome shotgun (WGS) entry which is preliminary data.</text>
</comment>
<reference evidence="4 5" key="1">
    <citation type="submission" date="2024-01" db="EMBL/GenBank/DDBJ databases">
        <title>Hyphobacterium bacterium isolated from marine sediment.</title>
        <authorList>
            <person name="Zhao S."/>
        </authorList>
    </citation>
    <scope>NUCLEOTIDE SEQUENCE [LARGE SCALE GENOMIC DNA]</scope>
    <source>
        <strain evidence="5">HN65</strain>
    </source>
</reference>
<keyword evidence="2" id="KW-0809">Transit peptide</keyword>
<dbReference type="PANTHER" id="PTHR21013:SF10">
    <property type="entry name" value="ATP SYNTHASE MITOCHONDRIAL F1 COMPLEX ASSEMBLY FACTOR 2"/>
    <property type="match status" value="1"/>
</dbReference>
<evidence type="ECO:0000256" key="3">
    <source>
        <dbReference type="ARBA" id="ARBA00023186"/>
    </source>
</evidence>
<accession>A0ABU7LMQ1</accession>
<keyword evidence="3" id="KW-0143">Chaperone</keyword>
<dbReference type="Pfam" id="PF07542">
    <property type="entry name" value="ATP12"/>
    <property type="match status" value="1"/>
</dbReference>
<dbReference type="InterPro" id="IPR023335">
    <property type="entry name" value="ATP12_ortho_dom_sf"/>
</dbReference>
<dbReference type="RefSeq" id="WP_330197845.1">
    <property type="nucleotide sequence ID" value="NZ_JAZDRP010000001.1"/>
</dbReference>
<evidence type="ECO:0000256" key="2">
    <source>
        <dbReference type="ARBA" id="ARBA00022946"/>
    </source>
</evidence>
<comment type="similarity">
    <text evidence="1">Belongs to the ATP12 family.</text>
</comment>
<dbReference type="InterPro" id="IPR011419">
    <property type="entry name" value="ATP12_ATP_synth-F1-assembly"/>
</dbReference>
<dbReference type="Gene3D" id="1.10.3580.10">
    <property type="entry name" value="ATP12 ATPase"/>
    <property type="match status" value="1"/>
</dbReference>
<evidence type="ECO:0000256" key="1">
    <source>
        <dbReference type="ARBA" id="ARBA00008231"/>
    </source>
</evidence>
<keyword evidence="5" id="KW-1185">Reference proteome</keyword>
<dbReference type="Gene3D" id="3.30.2180.10">
    <property type="entry name" value="ATP12-like"/>
    <property type="match status" value="1"/>
</dbReference>